<feature type="transmembrane region" description="Helical" evidence="1">
    <location>
        <begin position="333"/>
        <end position="353"/>
    </location>
</feature>
<evidence type="ECO:0000313" key="2">
    <source>
        <dbReference type="EMBL" id="PXV86713.1"/>
    </source>
</evidence>
<feature type="transmembrane region" description="Helical" evidence="1">
    <location>
        <begin position="463"/>
        <end position="481"/>
    </location>
</feature>
<feature type="transmembrane region" description="Helical" evidence="1">
    <location>
        <begin position="249"/>
        <end position="270"/>
    </location>
</feature>
<protein>
    <submittedName>
        <fullName evidence="2">Uncharacterized protein</fullName>
    </submittedName>
</protein>
<sequence length="492" mass="57108">MKILRSSLILFNLILKIWKKSLAGFLDTTQKKVQIGILFILFFGICFFTGYLISGEILTLFLNGDSRALYLLLLSELITISFITVMFFILLRCLTPEQNTITRILICFPIKEIEKKIGYYLPVIINIIFSSFLFVFIIYIPAMLVNKIDLMIIFGFIFCLLLQSIIITLFLFSIFNLLMFIASKIRIPYYKNIITTIIVFGIVWYHIQFFEVYENMLQSYSVYKFELITITAPFITLFSSQLPKIECNYLINVGFIVSIILIFFIVSSLSEKIEEERLFKIFKFIKFHKNKIVNIAIKEIKILARNEEIVMFNILACIIVILVRKVLKLNISNSGICMFTGALSSFISIYSYGMEENLLPLYKNLGISYKQYTYGKLMGNIIVSLTIYIILSTILFTYPVNVFNILLGLITSCTGSIILYFIGLLFPLTSEKPFMQGLISIGIIFGMIPILFIMSKLFQINKYILYVIIFFLMVTIYFMIFKITKLKWNKES</sequence>
<dbReference type="Proteomes" id="UP000247523">
    <property type="component" value="Unassembled WGS sequence"/>
</dbReference>
<dbReference type="EMBL" id="QICS01000012">
    <property type="protein sequence ID" value="PXV86713.1"/>
    <property type="molecule type" value="Genomic_DNA"/>
</dbReference>
<name>A0A318EMW2_9FIRM</name>
<feature type="transmembrane region" description="Helical" evidence="1">
    <location>
        <begin position="119"/>
        <end position="140"/>
    </location>
</feature>
<reference evidence="2 3" key="1">
    <citation type="submission" date="2018-05" db="EMBL/GenBank/DDBJ databases">
        <title>Genomic Encyclopedia of Type Strains, Phase IV (KMG-IV): sequencing the most valuable type-strain genomes for metagenomic binning, comparative biology and taxonomic classification.</title>
        <authorList>
            <person name="Goeker M."/>
        </authorList>
    </citation>
    <scope>NUCLEOTIDE SEQUENCE [LARGE SCALE GENOMIC DNA]</scope>
    <source>
        <strain evidence="2 3">DSM 28816</strain>
    </source>
</reference>
<gene>
    <name evidence="2" type="ORF">C8E03_11292</name>
</gene>
<feature type="transmembrane region" description="Helical" evidence="1">
    <location>
        <begin position="68"/>
        <end position="91"/>
    </location>
</feature>
<organism evidence="2 3">
    <name type="scientific">Lachnotalea glycerini</name>
    <dbReference type="NCBI Taxonomy" id="1763509"/>
    <lineage>
        <taxon>Bacteria</taxon>
        <taxon>Bacillati</taxon>
        <taxon>Bacillota</taxon>
        <taxon>Clostridia</taxon>
        <taxon>Lachnospirales</taxon>
        <taxon>Lachnospiraceae</taxon>
        <taxon>Lachnotalea</taxon>
    </lineage>
</organism>
<keyword evidence="1" id="KW-0812">Transmembrane</keyword>
<evidence type="ECO:0000256" key="1">
    <source>
        <dbReference type="SAM" id="Phobius"/>
    </source>
</evidence>
<accession>A0A318EMW2</accession>
<feature type="transmembrane region" description="Helical" evidence="1">
    <location>
        <begin position="152"/>
        <end position="177"/>
    </location>
</feature>
<feature type="transmembrane region" description="Helical" evidence="1">
    <location>
        <begin position="35"/>
        <end position="62"/>
    </location>
</feature>
<keyword evidence="1" id="KW-1133">Transmembrane helix</keyword>
<feature type="transmembrane region" description="Helical" evidence="1">
    <location>
        <begin position="402"/>
        <end position="426"/>
    </location>
</feature>
<proteinExistence type="predicted"/>
<evidence type="ECO:0000313" key="3">
    <source>
        <dbReference type="Proteomes" id="UP000247523"/>
    </source>
</evidence>
<dbReference type="AlphaFoldDB" id="A0A318EMW2"/>
<comment type="caution">
    <text evidence="2">The sequence shown here is derived from an EMBL/GenBank/DDBJ whole genome shotgun (WGS) entry which is preliminary data.</text>
</comment>
<keyword evidence="1" id="KW-0472">Membrane</keyword>
<feature type="transmembrane region" description="Helical" evidence="1">
    <location>
        <begin position="189"/>
        <end position="207"/>
    </location>
</feature>
<feature type="transmembrane region" description="Helical" evidence="1">
    <location>
        <begin position="438"/>
        <end position="457"/>
    </location>
</feature>
<feature type="transmembrane region" description="Helical" evidence="1">
    <location>
        <begin position="309"/>
        <end position="327"/>
    </location>
</feature>
<feature type="transmembrane region" description="Helical" evidence="1">
    <location>
        <begin position="374"/>
        <end position="396"/>
    </location>
</feature>